<organism evidence="2 3">
    <name type="scientific">Actinoplanes palleronii</name>
    <dbReference type="NCBI Taxonomy" id="113570"/>
    <lineage>
        <taxon>Bacteria</taxon>
        <taxon>Bacillati</taxon>
        <taxon>Actinomycetota</taxon>
        <taxon>Actinomycetes</taxon>
        <taxon>Micromonosporales</taxon>
        <taxon>Micromonosporaceae</taxon>
        <taxon>Actinoplanes</taxon>
    </lineage>
</organism>
<keyword evidence="1" id="KW-0812">Transmembrane</keyword>
<dbReference type="RefSeq" id="WP_269748377.1">
    <property type="nucleotide sequence ID" value="NZ_BAAATY010000041.1"/>
</dbReference>
<reference evidence="2 3" key="1">
    <citation type="submission" date="2021-01" db="EMBL/GenBank/DDBJ databases">
        <title>Whole genome shotgun sequence of Actinoplanes palleronii NBRC 14916.</title>
        <authorList>
            <person name="Komaki H."/>
            <person name="Tamura T."/>
        </authorList>
    </citation>
    <scope>NUCLEOTIDE SEQUENCE [LARGE SCALE GENOMIC DNA]</scope>
    <source>
        <strain evidence="2 3">NBRC 14916</strain>
    </source>
</reference>
<keyword evidence="3" id="KW-1185">Reference proteome</keyword>
<dbReference type="EMBL" id="BOMS01000128">
    <property type="protein sequence ID" value="GIE71541.1"/>
    <property type="molecule type" value="Genomic_DNA"/>
</dbReference>
<gene>
    <name evidence="2" type="ORF">Apa02nite_076490</name>
</gene>
<keyword evidence="1" id="KW-1133">Transmembrane helix</keyword>
<sequence length="41" mass="4283">MTHLIGTEGRAVWLVMLLLMLAGGLAVALVAATRGGIPPRR</sequence>
<evidence type="ECO:0000256" key="1">
    <source>
        <dbReference type="SAM" id="Phobius"/>
    </source>
</evidence>
<evidence type="ECO:0000313" key="3">
    <source>
        <dbReference type="Proteomes" id="UP000624709"/>
    </source>
</evidence>
<protein>
    <submittedName>
        <fullName evidence="2">Uncharacterized protein</fullName>
    </submittedName>
</protein>
<dbReference type="Proteomes" id="UP000624709">
    <property type="component" value="Unassembled WGS sequence"/>
</dbReference>
<keyword evidence="1" id="KW-0472">Membrane</keyword>
<evidence type="ECO:0000313" key="2">
    <source>
        <dbReference type="EMBL" id="GIE71541.1"/>
    </source>
</evidence>
<name>A0ABQ4BLL1_9ACTN</name>
<proteinExistence type="predicted"/>
<accession>A0ABQ4BLL1</accession>
<comment type="caution">
    <text evidence="2">The sequence shown here is derived from an EMBL/GenBank/DDBJ whole genome shotgun (WGS) entry which is preliminary data.</text>
</comment>
<feature type="transmembrane region" description="Helical" evidence="1">
    <location>
        <begin position="12"/>
        <end position="32"/>
    </location>
</feature>